<feature type="transmembrane region" description="Helical" evidence="7">
    <location>
        <begin position="263"/>
        <end position="283"/>
    </location>
</feature>
<keyword evidence="7 9" id="KW-0460">Magnesium</keyword>
<evidence type="ECO:0000313" key="11">
    <source>
        <dbReference type="Proteomes" id="UP000219947"/>
    </source>
</evidence>
<keyword evidence="7 9" id="KW-0479">Metal-binding</keyword>
<comment type="catalytic activity">
    <reaction evidence="7">
        <text>UDP-N-acetyl-alpha-D-muramoyl-L-alanyl-gamma-D-glutamyl-meso-2,6-diaminopimeloyl-D-alanyl-D-alanine + di-trans,octa-cis-undecaprenyl phosphate = di-trans,octa-cis-undecaprenyl diphospho-N-acetyl-alpha-D-muramoyl-L-alanyl-D-glutamyl-meso-2,6-diaminopimeloyl-D-alanyl-D-alanine + UMP</text>
        <dbReference type="Rhea" id="RHEA:28386"/>
        <dbReference type="ChEBI" id="CHEBI:57865"/>
        <dbReference type="ChEBI" id="CHEBI:60392"/>
        <dbReference type="ChEBI" id="CHEBI:61386"/>
        <dbReference type="ChEBI" id="CHEBI:61387"/>
        <dbReference type="EC" id="2.7.8.13"/>
    </reaction>
</comment>
<dbReference type="PANTHER" id="PTHR22926">
    <property type="entry name" value="PHOSPHO-N-ACETYLMURAMOYL-PENTAPEPTIDE-TRANSFERASE"/>
    <property type="match status" value="1"/>
</dbReference>
<dbReference type="PANTHER" id="PTHR22926:SF5">
    <property type="entry name" value="PHOSPHO-N-ACETYLMURAMOYL-PENTAPEPTIDE-TRANSFERASE HOMOLOG"/>
    <property type="match status" value="1"/>
</dbReference>
<dbReference type="EC" id="2.7.8.13" evidence="7 8"/>
<dbReference type="GO" id="GO:0051301">
    <property type="term" value="P:cell division"/>
    <property type="evidence" value="ECO:0007669"/>
    <property type="project" value="UniProtKB-KW"/>
</dbReference>
<dbReference type="PROSITE" id="PS01348">
    <property type="entry name" value="MRAY_2"/>
    <property type="match status" value="1"/>
</dbReference>
<evidence type="ECO:0000256" key="2">
    <source>
        <dbReference type="ARBA" id="ARBA00005583"/>
    </source>
</evidence>
<feature type="binding site" evidence="9">
    <location>
        <position position="267"/>
    </location>
    <ligand>
        <name>Mg(2+)</name>
        <dbReference type="ChEBI" id="CHEBI:18420"/>
    </ligand>
</feature>
<dbReference type="CDD" id="cd06852">
    <property type="entry name" value="GT_MraY"/>
    <property type="match status" value="1"/>
</dbReference>
<dbReference type="GO" id="GO:0009252">
    <property type="term" value="P:peptidoglycan biosynthetic process"/>
    <property type="evidence" value="ECO:0007669"/>
    <property type="project" value="UniProtKB-UniRule"/>
</dbReference>
<dbReference type="GO" id="GO:0008963">
    <property type="term" value="F:phospho-N-acetylmuramoyl-pentapeptide-transferase activity"/>
    <property type="evidence" value="ECO:0007669"/>
    <property type="project" value="UniProtKB-UniRule"/>
</dbReference>
<evidence type="ECO:0000256" key="9">
    <source>
        <dbReference type="PIRSR" id="PIRSR600715-1"/>
    </source>
</evidence>
<keyword evidence="3 7" id="KW-0808">Transferase</keyword>
<feature type="transmembrane region" description="Helical" evidence="7">
    <location>
        <begin position="373"/>
        <end position="393"/>
    </location>
</feature>
<feature type="transmembrane region" description="Helical" evidence="7">
    <location>
        <begin position="123"/>
        <end position="142"/>
    </location>
</feature>
<keyword evidence="4 7" id="KW-0812">Transmembrane</keyword>
<feature type="transmembrane region" description="Helical" evidence="7">
    <location>
        <begin position="81"/>
        <end position="102"/>
    </location>
</feature>
<protein>
    <recommendedName>
        <fullName evidence="7 8">Phospho-N-acetylmuramoyl-pentapeptide-transferase</fullName>
        <ecNumber evidence="7 8">2.7.8.13</ecNumber>
    </recommendedName>
    <alternativeName>
        <fullName evidence="7">UDP-MurNAc-pentapeptide phosphotransferase</fullName>
    </alternativeName>
</protein>
<feature type="binding site" evidence="9">
    <location>
        <position position="190"/>
    </location>
    <ligand>
        <name>Mg(2+)</name>
        <dbReference type="ChEBI" id="CHEBI:18420"/>
    </ligand>
</feature>
<keyword evidence="7" id="KW-0131">Cell cycle</keyword>
<dbReference type="PROSITE" id="PS01347">
    <property type="entry name" value="MRAY_1"/>
    <property type="match status" value="1"/>
</dbReference>
<dbReference type="GO" id="GO:0046872">
    <property type="term" value="F:metal ion binding"/>
    <property type="evidence" value="ECO:0007669"/>
    <property type="project" value="UniProtKB-KW"/>
</dbReference>
<evidence type="ECO:0000256" key="6">
    <source>
        <dbReference type="ARBA" id="ARBA00023136"/>
    </source>
</evidence>
<evidence type="ECO:0000313" key="10">
    <source>
        <dbReference type="EMBL" id="PEN16518.1"/>
    </source>
</evidence>
<comment type="cofactor">
    <cofactor evidence="7 9">
        <name>Mg(2+)</name>
        <dbReference type="ChEBI" id="CHEBI:18420"/>
    </cofactor>
</comment>
<keyword evidence="7" id="KW-0133">Cell shape</keyword>
<dbReference type="InterPro" id="IPR018480">
    <property type="entry name" value="PNAcMuramoyl-5peptid_Trfase_CS"/>
</dbReference>
<feature type="transmembrane region" description="Helical" evidence="7">
    <location>
        <begin position="195"/>
        <end position="219"/>
    </location>
</feature>
<evidence type="ECO:0000256" key="7">
    <source>
        <dbReference type="HAMAP-Rule" id="MF_00038"/>
    </source>
</evidence>
<feature type="transmembrane region" description="Helical" evidence="7">
    <location>
        <begin position="289"/>
        <end position="311"/>
    </location>
</feature>
<dbReference type="Proteomes" id="UP000219947">
    <property type="component" value="Unassembled WGS sequence"/>
</dbReference>
<dbReference type="RefSeq" id="WP_048777766.1">
    <property type="nucleotide sequence ID" value="NZ_CAURLQ010000003.1"/>
</dbReference>
<keyword evidence="5 7" id="KW-1133">Transmembrane helix</keyword>
<comment type="function">
    <text evidence="7">Catalyzes the initial step of the lipid cycle reactions in the biosynthesis of the cell wall peptidoglycan: transfers peptidoglycan precursor phospho-MurNAc-pentapeptide from UDP-MurNAc-pentapeptide onto the lipid carrier undecaprenyl phosphate, yielding undecaprenyl-pyrophosphoryl-MurNAc-pentapeptide, known as lipid I.</text>
</comment>
<feature type="transmembrane region" description="Helical" evidence="7">
    <location>
        <begin position="53"/>
        <end position="75"/>
    </location>
</feature>
<feature type="transmembrane region" description="Helical" evidence="7">
    <location>
        <begin position="6"/>
        <end position="23"/>
    </location>
</feature>
<comment type="subcellular location">
    <subcellularLocation>
        <location evidence="7">Cell membrane</location>
        <topology evidence="7">Multi-pass membrane protein</topology>
    </subcellularLocation>
    <subcellularLocation>
        <location evidence="1">Membrane</location>
        <topology evidence="1">Multi-pass membrane protein</topology>
    </subcellularLocation>
</comment>
<dbReference type="EMBL" id="PDEV01000001">
    <property type="protein sequence ID" value="PEN16518.1"/>
    <property type="molecule type" value="Genomic_DNA"/>
</dbReference>
<keyword evidence="7" id="KW-0132">Cell division</keyword>
<keyword evidence="7" id="KW-1003">Cell membrane</keyword>
<name>A0A2A8D7D6_9MICC</name>
<sequence length="401" mass="42353">MITVLIAGILGFIISFSAIPLFIKQMQKLKLGQLIREEGPAAHQHKAGTPTMAGLIFIPAAVVAYLLALLINAAVFGTSPVPSATALLALGFTLGMLGVGAADDIMKFRNQGNEGLTENQKTIGLLAVTLPFAYLVFQFPNAAGVTPASTAISFVRDLPLDFMAAGAIGGTILMVLWITLISLSGTNAVNFTDGLDGLAGGATMTIFTGYLAMTIWQYVHACSGGAGNACYDVRDPGSLALIAAALVGSLAGFLWWNVSKAQIFMGDSGSLALGGALVSFAIFTRTELLLPIIALVPVLEVFSVIVQKVVFKVSRKRSVSVGDKIPHAYRFFRMTPFHHHLEKTGANGRYSIDKKGLVPGSVSSGEVNSVFRLWIANALCVLVALAIFFGDWFSQTSGVIH</sequence>
<dbReference type="UniPathway" id="UPA00219"/>
<evidence type="ECO:0000256" key="3">
    <source>
        <dbReference type="ARBA" id="ARBA00022679"/>
    </source>
</evidence>
<evidence type="ECO:0000256" key="8">
    <source>
        <dbReference type="NCBIfam" id="TIGR00445"/>
    </source>
</evidence>
<keyword evidence="7" id="KW-0573">Peptidoglycan synthesis</keyword>
<dbReference type="NCBIfam" id="TIGR00445">
    <property type="entry name" value="mraY"/>
    <property type="match status" value="1"/>
</dbReference>
<accession>A0A2A8D7D6</accession>
<dbReference type="Pfam" id="PF00953">
    <property type="entry name" value="Glycos_transf_4"/>
    <property type="match status" value="1"/>
</dbReference>
<feature type="transmembrane region" description="Helical" evidence="7">
    <location>
        <begin position="162"/>
        <end position="183"/>
    </location>
</feature>
<dbReference type="InterPro" id="IPR003524">
    <property type="entry name" value="PNAcMuramoyl-5peptid_Trfase"/>
</dbReference>
<organism evidence="10 11">
    <name type="scientific">Rothia dentocariosa</name>
    <dbReference type="NCBI Taxonomy" id="2047"/>
    <lineage>
        <taxon>Bacteria</taxon>
        <taxon>Bacillati</taxon>
        <taxon>Actinomycetota</taxon>
        <taxon>Actinomycetes</taxon>
        <taxon>Micrococcales</taxon>
        <taxon>Micrococcaceae</taxon>
        <taxon>Rothia</taxon>
    </lineage>
</organism>
<evidence type="ECO:0000256" key="1">
    <source>
        <dbReference type="ARBA" id="ARBA00004141"/>
    </source>
</evidence>
<evidence type="ECO:0000256" key="4">
    <source>
        <dbReference type="ARBA" id="ARBA00022692"/>
    </source>
</evidence>
<comment type="pathway">
    <text evidence="7">Cell wall biogenesis; peptidoglycan biosynthesis.</text>
</comment>
<reference evidence="10" key="1">
    <citation type="submission" date="2017-10" db="EMBL/GenBank/DDBJ databases">
        <title>Kefir isolates.</title>
        <authorList>
            <person name="Kim Y."/>
            <person name="Blasche S."/>
        </authorList>
    </citation>
    <scope>NUCLEOTIDE SEQUENCE [LARGE SCALE GENOMIC DNA]</scope>
    <source>
        <strain evidence="10">OG2-2</strain>
    </source>
</reference>
<keyword evidence="6 7" id="KW-0472">Membrane</keyword>
<dbReference type="HAMAP" id="MF_00038">
    <property type="entry name" value="MraY"/>
    <property type="match status" value="1"/>
</dbReference>
<dbReference type="GO" id="GO:0005886">
    <property type="term" value="C:plasma membrane"/>
    <property type="evidence" value="ECO:0007669"/>
    <property type="project" value="UniProtKB-SubCell"/>
</dbReference>
<comment type="similarity">
    <text evidence="2 7">Belongs to the glycosyltransferase 4 family. MraY subfamily.</text>
</comment>
<dbReference type="AlphaFoldDB" id="A0A2A8D7D6"/>
<dbReference type="GO" id="GO:0008360">
    <property type="term" value="P:regulation of cell shape"/>
    <property type="evidence" value="ECO:0007669"/>
    <property type="project" value="UniProtKB-KW"/>
</dbReference>
<dbReference type="GO" id="GO:0071555">
    <property type="term" value="P:cell wall organization"/>
    <property type="evidence" value="ECO:0007669"/>
    <property type="project" value="UniProtKB-KW"/>
</dbReference>
<feature type="transmembrane region" description="Helical" evidence="7">
    <location>
        <begin position="239"/>
        <end position="256"/>
    </location>
</feature>
<proteinExistence type="inferred from homology"/>
<keyword evidence="11" id="KW-1185">Reference proteome</keyword>
<keyword evidence="7" id="KW-0961">Cell wall biogenesis/degradation</keyword>
<evidence type="ECO:0000256" key="5">
    <source>
        <dbReference type="ARBA" id="ARBA00022989"/>
    </source>
</evidence>
<dbReference type="GO" id="GO:0051992">
    <property type="term" value="F:UDP-N-acetylmuramoyl-L-alanyl-D-glutamyl-meso-2,6-diaminopimelyl-D-alanyl-D-alanine:undecaprenyl-phosphate transferase activity"/>
    <property type="evidence" value="ECO:0007669"/>
    <property type="project" value="RHEA"/>
</dbReference>
<comment type="caution">
    <text evidence="10">The sequence shown here is derived from an EMBL/GenBank/DDBJ whole genome shotgun (WGS) entry which is preliminary data.</text>
</comment>
<dbReference type="InterPro" id="IPR000715">
    <property type="entry name" value="Glycosyl_transferase_4"/>
</dbReference>
<gene>
    <name evidence="7 10" type="primary">mraY</name>
    <name evidence="10" type="ORF">CRM92_00270</name>
</gene>